<dbReference type="EMBL" id="CP014672">
    <property type="protein sequence ID" value="ANW98960.1"/>
    <property type="molecule type" value="Genomic_DNA"/>
</dbReference>
<dbReference type="Proteomes" id="UP000092971">
    <property type="component" value="Chromosome"/>
</dbReference>
<gene>
    <name evidence="1" type="ORF">CSTERTH_07945</name>
</gene>
<dbReference type="AlphaFoldDB" id="A0A1B1YDX7"/>
<proteinExistence type="predicted"/>
<reference evidence="1 2" key="1">
    <citation type="submission" date="2016-02" db="EMBL/GenBank/DDBJ databases">
        <title>Comparison of Clostridium stercorarium subspecies using comparative genomics and transcriptomics.</title>
        <authorList>
            <person name="Schellenberg J."/>
            <person name="Thallinger G."/>
            <person name="Levin D.B."/>
            <person name="Zhang X."/>
            <person name="Alvare G."/>
            <person name="Fristensky B."/>
            <person name="Sparling R."/>
        </authorList>
    </citation>
    <scope>NUCLEOTIDE SEQUENCE [LARGE SCALE GENOMIC DNA]</scope>
    <source>
        <strain evidence="1 2">DSM 2910</strain>
    </source>
</reference>
<dbReference type="InterPro" id="IPR016024">
    <property type="entry name" value="ARM-type_fold"/>
</dbReference>
<dbReference type="RefSeq" id="WP_015359300.1">
    <property type="nucleotide sequence ID" value="NZ_CP014672.1"/>
</dbReference>
<name>A0A1B1YDX7_THEST</name>
<evidence type="ECO:0008006" key="3">
    <source>
        <dbReference type="Google" id="ProtNLM"/>
    </source>
</evidence>
<organism evidence="1 2">
    <name type="scientific">Thermoclostridium stercorarium subsp. thermolacticum DSM 2910</name>
    <dbReference type="NCBI Taxonomy" id="1121336"/>
    <lineage>
        <taxon>Bacteria</taxon>
        <taxon>Bacillati</taxon>
        <taxon>Bacillota</taxon>
        <taxon>Clostridia</taxon>
        <taxon>Eubacteriales</taxon>
        <taxon>Oscillospiraceae</taxon>
        <taxon>Thermoclostridium</taxon>
    </lineage>
</organism>
<protein>
    <recommendedName>
        <fullName evidence="3">HEAT repeat domain-containing protein</fullName>
    </recommendedName>
</protein>
<dbReference type="Pfam" id="PF13646">
    <property type="entry name" value="HEAT_2"/>
    <property type="match status" value="1"/>
</dbReference>
<sequence>MLFGSKEGKIASLIKKGKWEVLSKKYLNADSDTKIILARECAKANDPGVNSLLSTLLRDPDPKVQMEAVKALAVTGKDHEVAQLQWLLEHVPDNNQELKEAIEHAIGNCRGRR</sequence>
<evidence type="ECO:0000313" key="2">
    <source>
        <dbReference type="Proteomes" id="UP000092971"/>
    </source>
</evidence>
<dbReference type="SUPFAM" id="SSF48371">
    <property type="entry name" value="ARM repeat"/>
    <property type="match status" value="1"/>
</dbReference>
<evidence type="ECO:0000313" key="1">
    <source>
        <dbReference type="EMBL" id="ANW98960.1"/>
    </source>
</evidence>
<dbReference type="InterPro" id="IPR011989">
    <property type="entry name" value="ARM-like"/>
</dbReference>
<accession>A0A1B1YDX7</accession>
<dbReference type="Gene3D" id="1.25.10.10">
    <property type="entry name" value="Leucine-rich Repeat Variant"/>
    <property type="match status" value="1"/>
</dbReference>